<sequence length="1241" mass="137517">MLWIKRFHSKYTYGKGVQGKIQVSLCQKSWWYFYGTQRPPLCQHYNNQTDKMGCFSTFVYLSVFNQISPDYRSNIDAVVTLVEDGTEVQVNVSRSFFISRTAGTATFEEVNPYYYTGEIYRGKIKIVDHQGKAVSNTPVYLILSYTRLRFNKTYITDDSGRASFELNTNAWNGNSVSLEGRFLLQDPVYVPGTVNVYYQNAYHFIQPLYTTSKSFLRIVRVPGTVPCGKKERVQVNFRIYEKDLSYGPKSVDFSYYVIGKVGIVLSGQKTFLVGSSKMMTGTFFIPLVFTSNYAPAPTIVVYVIFPTGGIIADSAPFRVSMCFENEVTIEFSEDEALPGSEVSLQLQAAPRSLCAVRAVDQSVLLMRPEKELSNSMIYGLFPHIFRGGYPYQVSEDDFLCWSQEPHQPDVFMVFREMGLKIISNTHIKKPRECTTTVAMTTMMVTELESTVPMLTRPTFLTTFLGSLTTTEHRTTISPPAPPVEEKVRKYFPETWIWDLFSVGPTGNRDVPVTVPDTITEWKAGMFCTSGVGFGLAPTTSLLAFKPFFVEPTLPYSVIRGETFTLKATVYNYLLQCIKINVTLAKSPNFQLEPCEGCVYISCLCANEAKTFNWKVTAKQLGSVNITLSTEALATRDLCGGEVPFVPERGWTDTLIKPLLVQPEGILVEKAHSSLLCPKGVTPAQDSVSLELPPDVVEGSARATISVVGDIMGTALQNLDRLVQMPSGCGEQNMVLFAPIIYVLQYLEKTGQLTPEIRERATGFLRSGYQRQLLYKHHDGSYSAFGTIDQEGNTWLTAFVAKSFGQARPYIFLDDRNIRDALSWLQIYQLPSGCFKSVGKLFHTAMKGGLDGEVPLAAYITAAHLEIGEALNSTVVNKALSCLTSALPNITSTYTQALLAYAFALAHDTRRTQELLAKLDQKAIRTGGQIHWSQAPSQSPSAGVWSQPQSMDVELTAYVLLAVLSKLSVTGADIAIASGIVAWLIKQQNAYGGFASTQDTVVALQGLAKYAALTYNEKGDVEVIVKSKGSFERKFQVTHKNRLLLQQAVLTEIPGEFSVQAQGSGCIYAQTILRYNEPPPQVSVTFSVRITTQLIDCTKGNMRIVTIHIHVSYIGSRVTSNMVIMEVSLLSGFSLASGSRTSLQSSPLVRKTEVSQSGVSIYLDQLTNTTQTYALQLEQEIEVINLKPGHIRVYDYYQPGGLLSCWGILAGGERVSLRRCNLDSLSPCAEEQALANYSAICS</sequence>
<dbReference type="Ensembl" id="ENSGAGT00000017947.1">
    <property type="protein sequence ID" value="ENSGAGP00000015718.1"/>
    <property type="gene ID" value="ENSGAGG00000011844.1"/>
</dbReference>
<keyword evidence="5" id="KW-0732">Signal</keyword>
<keyword evidence="8" id="KW-0325">Glycoprotein</keyword>
<dbReference type="SUPFAM" id="SSF48239">
    <property type="entry name" value="Terpenoid cyclases/Protein prenyltransferases"/>
    <property type="match status" value="1"/>
</dbReference>
<reference evidence="12" key="3">
    <citation type="submission" date="2025-09" db="UniProtKB">
        <authorList>
            <consortium name="Ensembl"/>
        </authorList>
    </citation>
    <scope>IDENTIFICATION</scope>
</reference>
<protein>
    <recommendedName>
        <fullName evidence="14">Alpha-2-macroglobulin like 1</fullName>
    </recommendedName>
</protein>
<keyword evidence="7" id="KW-1015">Disulfide bond</keyword>
<evidence type="ECO:0000256" key="1">
    <source>
        <dbReference type="ARBA" id="ARBA00004613"/>
    </source>
</evidence>
<dbReference type="SUPFAM" id="SSF81296">
    <property type="entry name" value="E set domains"/>
    <property type="match status" value="1"/>
</dbReference>
<dbReference type="InterPro" id="IPR011626">
    <property type="entry name" value="Alpha-macroglobulin_TED"/>
</dbReference>
<dbReference type="SMART" id="SM01361">
    <property type="entry name" value="A2M_recep"/>
    <property type="match status" value="1"/>
</dbReference>
<evidence type="ECO:0000259" key="9">
    <source>
        <dbReference type="SMART" id="SM01359"/>
    </source>
</evidence>
<dbReference type="Proteomes" id="UP000291020">
    <property type="component" value="Unassembled WGS sequence"/>
</dbReference>
<dbReference type="Pfam" id="PF17789">
    <property type="entry name" value="MG4"/>
    <property type="match status" value="1"/>
</dbReference>
<dbReference type="InterPro" id="IPR011625">
    <property type="entry name" value="A2M_N_BRD"/>
</dbReference>
<dbReference type="InterPro" id="IPR041813">
    <property type="entry name" value="A2M_TED"/>
</dbReference>
<dbReference type="InterPro" id="IPR013783">
    <property type="entry name" value="Ig-like_fold"/>
</dbReference>
<organism evidence="12 13">
    <name type="scientific">Gopherus agassizii</name>
    <name type="common">Agassiz's desert tortoise</name>
    <dbReference type="NCBI Taxonomy" id="38772"/>
    <lineage>
        <taxon>Eukaryota</taxon>
        <taxon>Metazoa</taxon>
        <taxon>Chordata</taxon>
        <taxon>Craniata</taxon>
        <taxon>Vertebrata</taxon>
        <taxon>Euteleostomi</taxon>
        <taxon>Archelosauria</taxon>
        <taxon>Testudinata</taxon>
        <taxon>Testudines</taxon>
        <taxon>Cryptodira</taxon>
        <taxon>Durocryptodira</taxon>
        <taxon>Testudinoidea</taxon>
        <taxon>Testudinidae</taxon>
        <taxon>Gopherus</taxon>
    </lineage>
</organism>
<dbReference type="Gene3D" id="2.60.40.1930">
    <property type="match status" value="1"/>
</dbReference>
<keyword evidence="4" id="KW-0646">Protease inhibitor</keyword>
<dbReference type="Gene3D" id="1.50.10.20">
    <property type="match status" value="1"/>
</dbReference>
<dbReference type="InterPro" id="IPR001599">
    <property type="entry name" value="Macroglobln_a2"/>
</dbReference>
<evidence type="ECO:0000256" key="8">
    <source>
        <dbReference type="ARBA" id="ARBA00023180"/>
    </source>
</evidence>
<dbReference type="InterPro" id="IPR009048">
    <property type="entry name" value="A-macroglobulin_rcpt-bd"/>
</dbReference>
<dbReference type="AlphaFoldDB" id="A0A452HLA4"/>
<evidence type="ECO:0000256" key="3">
    <source>
        <dbReference type="ARBA" id="ARBA00022525"/>
    </source>
</evidence>
<dbReference type="InterPro" id="IPR014756">
    <property type="entry name" value="Ig_E-set"/>
</dbReference>
<evidence type="ECO:0000259" key="10">
    <source>
        <dbReference type="SMART" id="SM01360"/>
    </source>
</evidence>
<dbReference type="Pfam" id="PF07703">
    <property type="entry name" value="A2M_BRD"/>
    <property type="match status" value="1"/>
</dbReference>
<evidence type="ECO:0000256" key="4">
    <source>
        <dbReference type="ARBA" id="ARBA00022690"/>
    </source>
</evidence>
<dbReference type="SMART" id="SM01359">
    <property type="entry name" value="A2M_N_2"/>
    <property type="match status" value="1"/>
</dbReference>
<dbReference type="PANTHER" id="PTHR11412:SF182">
    <property type="entry name" value="ALPHA-2-MACROGLOBULIN-LIKE PROTEIN 1"/>
    <property type="match status" value="1"/>
</dbReference>
<dbReference type="Gene3D" id="2.60.120.1540">
    <property type="match status" value="1"/>
</dbReference>
<dbReference type="PROSITE" id="PS00477">
    <property type="entry name" value="ALPHA_2_MACROGLOBULIN"/>
    <property type="match status" value="1"/>
</dbReference>
<reference evidence="13" key="1">
    <citation type="journal article" date="2017" name="PLoS ONE">
        <title>The Agassiz's desert tortoise genome provides a resource for the conservation of a threatened species.</title>
        <authorList>
            <person name="Tollis M."/>
            <person name="DeNardo D.F."/>
            <person name="Cornelius J.A."/>
            <person name="Dolby G.A."/>
            <person name="Edwards T."/>
            <person name="Henen B.T."/>
            <person name="Karl A.E."/>
            <person name="Murphy R.W."/>
            <person name="Kusumi K."/>
        </authorList>
    </citation>
    <scope>NUCLEOTIDE SEQUENCE [LARGE SCALE GENOMIC DNA]</scope>
</reference>
<evidence type="ECO:0000256" key="2">
    <source>
        <dbReference type="ARBA" id="ARBA00010952"/>
    </source>
</evidence>
<dbReference type="InterPro" id="IPR040839">
    <property type="entry name" value="MG4"/>
</dbReference>
<comment type="similarity">
    <text evidence="2">Belongs to the protease inhibitor I39 (alpha-2-macroglobulin) family.</text>
</comment>
<dbReference type="Gene3D" id="2.60.40.690">
    <property type="entry name" value="Alpha-macroglobulin, receptor-binding domain"/>
    <property type="match status" value="1"/>
</dbReference>
<dbReference type="SUPFAM" id="SSF49410">
    <property type="entry name" value="Alpha-macroglobulin receptor domain"/>
    <property type="match status" value="1"/>
</dbReference>
<keyword evidence="3" id="KW-0964">Secreted</keyword>
<dbReference type="SMART" id="SM01419">
    <property type="entry name" value="Thiol-ester_cl"/>
    <property type="match status" value="1"/>
</dbReference>
<dbReference type="SMART" id="SM01360">
    <property type="entry name" value="A2M"/>
    <property type="match status" value="1"/>
</dbReference>
<dbReference type="GO" id="GO:0004867">
    <property type="term" value="F:serine-type endopeptidase inhibitor activity"/>
    <property type="evidence" value="ECO:0007669"/>
    <property type="project" value="UniProtKB-KW"/>
</dbReference>
<dbReference type="InterPro" id="IPR047565">
    <property type="entry name" value="Alpha-macroglob_thiol-ester_cl"/>
</dbReference>
<dbReference type="PANTHER" id="PTHR11412">
    <property type="entry name" value="MACROGLOBULIN / COMPLEMENT"/>
    <property type="match status" value="1"/>
</dbReference>
<dbReference type="FunFam" id="1.50.10.20:FF:000001">
    <property type="entry name" value="CD109 isoform 1"/>
    <property type="match status" value="1"/>
</dbReference>
<dbReference type="InterPro" id="IPR036595">
    <property type="entry name" value="A-macroglobulin_rcpt-bd_sf"/>
</dbReference>
<keyword evidence="13" id="KW-1185">Reference proteome</keyword>
<name>A0A452HLA4_9SAUR</name>
<evidence type="ECO:0000256" key="6">
    <source>
        <dbReference type="ARBA" id="ARBA00022900"/>
    </source>
</evidence>
<dbReference type="Gene3D" id="2.60.40.10">
    <property type="entry name" value="Immunoglobulins"/>
    <property type="match status" value="2"/>
</dbReference>
<dbReference type="Pfam" id="PF17791">
    <property type="entry name" value="MG3"/>
    <property type="match status" value="1"/>
</dbReference>
<dbReference type="InterPro" id="IPR008930">
    <property type="entry name" value="Terpenoid_cyclase/PrenylTrfase"/>
</dbReference>
<feature type="domain" description="Alpha-macroglobulin receptor-binding" evidence="11">
    <location>
        <begin position="1119"/>
        <end position="1199"/>
    </location>
</feature>
<evidence type="ECO:0008006" key="14">
    <source>
        <dbReference type="Google" id="ProtNLM"/>
    </source>
</evidence>
<reference evidence="12" key="2">
    <citation type="submission" date="2025-08" db="UniProtKB">
        <authorList>
            <consortium name="Ensembl"/>
        </authorList>
    </citation>
    <scope>IDENTIFICATION</scope>
</reference>
<dbReference type="CDD" id="cd02897">
    <property type="entry name" value="A2M_2"/>
    <property type="match status" value="1"/>
</dbReference>
<feature type="domain" description="Alpha-2-macroglobulin" evidence="10">
    <location>
        <begin position="494"/>
        <end position="583"/>
    </location>
</feature>
<comment type="subcellular location">
    <subcellularLocation>
        <location evidence="1">Secreted</location>
    </subcellularLocation>
</comment>
<evidence type="ECO:0000256" key="7">
    <source>
        <dbReference type="ARBA" id="ARBA00023157"/>
    </source>
</evidence>
<dbReference type="Pfam" id="PF07677">
    <property type="entry name" value="A2M_recep"/>
    <property type="match status" value="1"/>
</dbReference>
<dbReference type="GO" id="GO:0005615">
    <property type="term" value="C:extracellular space"/>
    <property type="evidence" value="ECO:0007669"/>
    <property type="project" value="InterPro"/>
</dbReference>
<dbReference type="Gene3D" id="2.20.130.20">
    <property type="match status" value="2"/>
</dbReference>
<proteinExistence type="inferred from homology"/>
<dbReference type="STRING" id="38772.ENSGAGP00000015718"/>
<evidence type="ECO:0000313" key="13">
    <source>
        <dbReference type="Proteomes" id="UP000291020"/>
    </source>
</evidence>
<feature type="domain" description="Alpha-2-macroglobulin bait region" evidence="9">
    <location>
        <begin position="216"/>
        <end position="366"/>
    </location>
</feature>
<evidence type="ECO:0000259" key="11">
    <source>
        <dbReference type="SMART" id="SM01361"/>
    </source>
</evidence>
<dbReference type="InterPro" id="IPR050473">
    <property type="entry name" value="A2M/Complement_sys"/>
</dbReference>
<dbReference type="InterPro" id="IPR041555">
    <property type="entry name" value="MG3"/>
</dbReference>
<evidence type="ECO:0000256" key="5">
    <source>
        <dbReference type="ARBA" id="ARBA00022729"/>
    </source>
</evidence>
<keyword evidence="6" id="KW-0722">Serine protease inhibitor</keyword>
<dbReference type="Pfam" id="PF07678">
    <property type="entry name" value="TED_complement"/>
    <property type="match status" value="1"/>
</dbReference>
<accession>A0A452HLA4</accession>
<dbReference type="InterPro" id="IPR019742">
    <property type="entry name" value="MacrogloblnA2_CS"/>
</dbReference>
<evidence type="ECO:0000313" key="12">
    <source>
        <dbReference type="Ensembl" id="ENSGAGP00000015718.1"/>
    </source>
</evidence>
<dbReference type="Pfam" id="PF00207">
    <property type="entry name" value="A2M"/>
    <property type="match status" value="1"/>
</dbReference>